<keyword evidence="3" id="KW-1185">Reference proteome</keyword>
<dbReference type="EMBL" id="CM001882">
    <property type="protein sequence ID" value="EOY06201.1"/>
    <property type="molecule type" value="Genomic_DNA"/>
</dbReference>
<accession>A0A061EMZ5</accession>
<protein>
    <submittedName>
        <fullName evidence="2">Uncharacterized protein</fullName>
    </submittedName>
</protein>
<organism evidence="2 3">
    <name type="scientific">Theobroma cacao</name>
    <name type="common">Cacao</name>
    <name type="synonym">Cocoa</name>
    <dbReference type="NCBI Taxonomy" id="3641"/>
    <lineage>
        <taxon>Eukaryota</taxon>
        <taxon>Viridiplantae</taxon>
        <taxon>Streptophyta</taxon>
        <taxon>Embryophyta</taxon>
        <taxon>Tracheophyta</taxon>
        <taxon>Spermatophyta</taxon>
        <taxon>Magnoliopsida</taxon>
        <taxon>eudicotyledons</taxon>
        <taxon>Gunneridae</taxon>
        <taxon>Pentapetalae</taxon>
        <taxon>rosids</taxon>
        <taxon>malvids</taxon>
        <taxon>Malvales</taxon>
        <taxon>Malvaceae</taxon>
        <taxon>Byttnerioideae</taxon>
        <taxon>Theobroma</taxon>
    </lineage>
</organism>
<proteinExistence type="predicted"/>
<dbReference type="InParanoid" id="A0A061EMZ5"/>
<gene>
    <name evidence="2" type="ORF">TCM_021009</name>
</gene>
<dbReference type="Proteomes" id="UP000026915">
    <property type="component" value="Chromosome 4"/>
</dbReference>
<reference evidence="2 3" key="1">
    <citation type="journal article" date="2013" name="Genome Biol.">
        <title>The genome sequence of the most widely cultivated cacao type and its use to identify candidate genes regulating pod color.</title>
        <authorList>
            <person name="Motamayor J.C."/>
            <person name="Mockaitis K."/>
            <person name="Schmutz J."/>
            <person name="Haiminen N."/>
            <person name="Iii D.L."/>
            <person name="Cornejo O."/>
            <person name="Findley S.D."/>
            <person name="Zheng P."/>
            <person name="Utro F."/>
            <person name="Royaert S."/>
            <person name="Saski C."/>
            <person name="Jenkins J."/>
            <person name="Podicheti R."/>
            <person name="Zhao M."/>
            <person name="Scheffler B.E."/>
            <person name="Stack J.C."/>
            <person name="Feltus F.A."/>
            <person name="Mustiga G.M."/>
            <person name="Amores F."/>
            <person name="Phillips W."/>
            <person name="Marelli J.P."/>
            <person name="May G.D."/>
            <person name="Shapiro H."/>
            <person name="Ma J."/>
            <person name="Bustamante C.D."/>
            <person name="Schnell R.J."/>
            <person name="Main D."/>
            <person name="Gilbert D."/>
            <person name="Parida L."/>
            <person name="Kuhn D.N."/>
        </authorList>
    </citation>
    <scope>NUCLEOTIDE SEQUENCE [LARGE SCALE GENOMIC DNA]</scope>
    <source>
        <strain evidence="3">cv. Matina 1-6</strain>
    </source>
</reference>
<evidence type="ECO:0000313" key="3">
    <source>
        <dbReference type="Proteomes" id="UP000026915"/>
    </source>
</evidence>
<feature type="region of interest" description="Disordered" evidence="1">
    <location>
        <begin position="45"/>
        <end position="77"/>
    </location>
</feature>
<sequence>MLLTARIQQSEGRLKSSPWLPTLALPATARSQLSTRRLTQICPFSKKGRASGSSNTGKNRKRIGLGWGSQKLPRIDL</sequence>
<evidence type="ECO:0000313" key="2">
    <source>
        <dbReference type="EMBL" id="EOY06201.1"/>
    </source>
</evidence>
<dbReference type="HOGENOM" id="CLU_2643032_0_0_1"/>
<dbReference type="AlphaFoldDB" id="A0A061EMZ5"/>
<name>A0A061EMZ5_THECC</name>
<evidence type="ECO:0000256" key="1">
    <source>
        <dbReference type="SAM" id="MobiDB-lite"/>
    </source>
</evidence>
<dbReference type="Gramene" id="EOY06201">
    <property type="protein sequence ID" value="EOY06201"/>
    <property type="gene ID" value="TCM_021009"/>
</dbReference>